<organism evidence="2 3">
    <name type="scientific">Dryococelus australis</name>
    <dbReference type="NCBI Taxonomy" id="614101"/>
    <lineage>
        <taxon>Eukaryota</taxon>
        <taxon>Metazoa</taxon>
        <taxon>Ecdysozoa</taxon>
        <taxon>Arthropoda</taxon>
        <taxon>Hexapoda</taxon>
        <taxon>Insecta</taxon>
        <taxon>Pterygota</taxon>
        <taxon>Neoptera</taxon>
        <taxon>Polyneoptera</taxon>
        <taxon>Phasmatodea</taxon>
        <taxon>Verophasmatodea</taxon>
        <taxon>Anareolatae</taxon>
        <taxon>Phasmatidae</taxon>
        <taxon>Eurycanthinae</taxon>
        <taxon>Dryococelus</taxon>
    </lineage>
</organism>
<comment type="caution">
    <text evidence="2">The sequence shown here is derived from an EMBL/GenBank/DDBJ whole genome shotgun (WGS) entry which is preliminary data.</text>
</comment>
<feature type="compositionally biased region" description="Polar residues" evidence="1">
    <location>
        <begin position="917"/>
        <end position="926"/>
    </location>
</feature>
<feature type="compositionally biased region" description="Basic and acidic residues" evidence="1">
    <location>
        <begin position="190"/>
        <end position="202"/>
    </location>
</feature>
<gene>
    <name evidence="2" type="ORF">PR048_032507</name>
</gene>
<sequence>MGTDGVVVTGSRERKFLFSYAHVLRIESLKRQLFDTSLKGLPKAYSDKAYRRRGHVKVTNGIPRETIQVLRIFACGNRAGRCRLSVGFLRDLPFPPPLSFRRCSTLTSITLIGSEDLAEREMDEREEKRVYAGMRGGQKEEVVKDRPLRNGKGNARIGATFCACTAPDMVSPVLQHVKLWSSAGMKGRGKRETPRKPSDQRHRPARFQHAKIRAYPAGDWTRIDLVGGEQANKSATVAHEKTCLKMNPRIRQVCIMVRRTAGVCCVCGRSRQPLPLSVSMSLGMLVLEVAMEELVLGRVAVLEAAPRLSARPRASPRDLPSWTPTGTVCLALLRTFDAEMRGGDKIDIATTVMCVIAARGRDLKWHCSVLVVQRVRKALSVATLLFYWWEFCDSSVTLIKCSVNASLRDRATWRSGKLCDMGSNPGPAIMILVPTNFRYNEIESPISNFIFFSEKLALSLNDLAVDETSVRRLSHTAQSVEMFAVLPQPAPNLNSLGAPRQYLSYTEGSRHYEPGLNRPAGQLKLDFNILRPQPKLPLLICRVSAIRFLFPRKLSIGAESSRAFLINSDPIAKPEFPTKLRQHVWKEVGAKQICAALNIEVSRADEGEAKCVWDSAGRQGWGKLEIPQKTHRPAVSSGTHSHMRKPALLKFYFQDIPPPHANEAQLSLENYAKETTNHIHKLRPRNFPDSFSSKLDSTIIFILESQLFISSCSSLTRDQVTLDSVSVVFQVNYRLEFVQGAADEVCSNKKKYKTHVVNDILRRQANSSYMRGSFKDVRARRSRRARRKTKGEVDRSRWLRTTSLRVPALNCFSANTTCKNGVDWIWGYKHCLVNKFFGMFLRISGPPHLQAMDELIRIGGSATRYQGKAGAPVRGEPVAFSSLEGTGSAWRTRSGLATITSQRSSDWSLPSPGSYAASRQNETSPDQRMACLRCASGSEPAG</sequence>
<evidence type="ECO:0000313" key="3">
    <source>
        <dbReference type="Proteomes" id="UP001159363"/>
    </source>
</evidence>
<accession>A0ABQ9G2D7</accession>
<dbReference type="EMBL" id="JARBHB010000016">
    <property type="protein sequence ID" value="KAJ8866646.1"/>
    <property type="molecule type" value="Genomic_DNA"/>
</dbReference>
<feature type="region of interest" description="Disordered" evidence="1">
    <location>
        <begin position="182"/>
        <end position="206"/>
    </location>
</feature>
<protein>
    <submittedName>
        <fullName evidence="2">Uncharacterized protein</fullName>
    </submittedName>
</protein>
<evidence type="ECO:0000256" key="1">
    <source>
        <dbReference type="SAM" id="MobiDB-lite"/>
    </source>
</evidence>
<evidence type="ECO:0000313" key="2">
    <source>
        <dbReference type="EMBL" id="KAJ8866646.1"/>
    </source>
</evidence>
<reference evidence="2 3" key="1">
    <citation type="submission" date="2023-02" db="EMBL/GenBank/DDBJ databases">
        <title>LHISI_Scaffold_Assembly.</title>
        <authorList>
            <person name="Stuart O.P."/>
            <person name="Cleave R."/>
            <person name="Magrath M.J.L."/>
            <person name="Mikheyev A.S."/>
        </authorList>
    </citation>
    <scope>NUCLEOTIDE SEQUENCE [LARGE SCALE GENOMIC DNA]</scope>
    <source>
        <strain evidence="2">Daus_M_001</strain>
        <tissue evidence="2">Leg muscle</tissue>
    </source>
</reference>
<name>A0ABQ9G2D7_9NEOP</name>
<dbReference type="Proteomes" id="UP001159363">
    <property type="component" value="Chromosome 15"/>
</dbReference>
<feature type="region of interest" description="Disordered" evidence="1">
    <location>
        <begin position="901"/>
        <end position="927"/>
    </location>
</feature>
<proteinExistence type="predicted"/>
<keyword evidence="3" id="KW-1185">Reference proteome</keyword>